<feature type="transmembrane region" description="Helical" evidence="1">
    <location>
        <begin position="39"/>
        <end position="61"/>
    </location>
</feature>
<evidence type="ECO:0000256" key="1">
    <source>
        <dbReference type="SAM" id="Phobius"/>
    </source>
</evidence>
<feature type="transmembrane region" description="Helical" evidence="1">
    <location>
        <begin position="67"/>
        <end position="92"/>
    </location>
</feature>
<feature type="transmembrane region" description="Helical" evidence="1">
    <location>
        <begin position="104"/>
        <end position="125"/>
    </location>
</feature>
<dbReference type="Pfam" id="PF07301">
    <property type="entry name" value="DUF1453"/>
    <property type="match status" value="1"/>
</dbReference>
<accession>A0ABR5AAW2</accession>
<evidence type="ECO:0000313" key="3">
    <source>
        <dbReference type="Proteomes" id="UP000031967"/>
    </source>
</evidence>
<keyword evidence="1" id="KW-1133">Transmembrane helix</keyword>
<dbReference type="InterPro" id="IPR058247">
    <property type="entry name" value="DUF1453"/>
</dbReference>
<gene>
    <name evidence="2" type="ORF">SD70_28555</name>
</gene>
<sequence length="179" mass="20667">MINPQNLNIVSNFITASIILTVLIEVWETTRPMKVNGKGLLLLLGDAHFFGAVPWIIYVFIIRKASIMEIVLPVAIGAILAVPLILSTKFVLTEKGALKFKRNPVLYLFLLGIPFLRKYVGFTWFFNQNPVFIPNTHIPDVELMIVMYITVIVVNIYVWRLVSYLKFRRVKREYLNLNK</sequence>
<protein>
    <submittedName>
        <fullName evidence="2">Uncharacterized protein</fullName>
    </submittedName>
</protein>
<proteinExistence type="predicted"/>
<dbReference type="Proteomes" id="UP000031967">
    <property type="component" value="Unassembled WGS sequence"/>
</dbReference>
<name>A0ABR5AAW2_9BACL</name>
<keyword evidence="1" id="KW-0472">Membrane</keyword>
<dbReference type="EMBL" id="JXAK01000076">
    <property type="protein sequence ID" value="KIL38105.1"/>
    <property type="molecule type" value="Genomic_DNA"/>
</dbReference>
<organism evidence="2 3">
    <name type="scientific">Gordoniibacillus kamchatkensis</name>
    <dbReference type="NCBI Taxonomy" id="1590651"/>
    <lineage>
        <taxon>Bacteria</taxon>
        <taxon>Bacillati</taxon>
        <taxon>Bacillota</taxon>
        <taxon>Bacilli</taxon>
        <taxon>Bacillales</taxon>
        <taxon>Paenibacillaceae</taxon>
        <taxon>Gordoniibacillus</taxon>
    </lineage>
</organism>
<feature type="transmembrane region" description="Helical" evidence="1">
    <location>
        <begin position="145"/>
        <end position="162"/>
    </location>
</feature>
<keyword evidence="1" id="KW-0812">Transmembrane</keyword>
<dbReference type="RefSeq" id="WP_041051920.1">
    <property type="nucleotide sequence ID" value="NZ_JXAK01000076.1"/>
</dbReference>
<comment type="caution">
    <text evidence="2">The sequence shown here is derived from an EMBL/GenBank/DDBJ whole genome shotgun (WGS) entry which is preliminary data.</text>
</comment>
<evidence type="ECO:0000313" key="2">
    <source>
        <dbReference type="EMBL" id="KIL38105.1"/>
    </source>
</evidence>
<reference evidence="2 3" key="1">
    <citation type="submission" date="2014-12" db="EMBL/GenBank/DDBJ databases">
        <title>Draft genome sequence of Paenibacillus kamchatkensis strain B-2647.</title>
        <authorList>
            <person name="Karlyshev A.V."/>
            <person name="Kudryashova E.B."/>
        </authorList>
    </citation>
    <scope>NUCLEOTIDE SEQUENCE [LARGE SCALE GENOMIC DNA]</scope>
    <source>
        <strain evidence="2 3">VKM B-2647</strain>
    </source>
</reference>
<feature type="transmembrane region" description="Helical" evidence="1">
    <location>
        <begin position="6"/>
        <end position="27"/>
    </location>
</feature>
<keyword evidence="3" id="KW-1185">Reference proteome</keyword>